<proteinExistence type="predicted"/>
<keyword evidence="2" id="KW-1185">Reference proteome</keyword>
<comment type="caution">
    <text evidence="1">The sequence shown here is derived from an EMBL/GenBank/DDBJ whole genome shotgun (WGS) entry which is preliminary data.</text>
</comment>
<dbReference type="EMBL" id="JAIWYP010000009">
    <property type="protein sequence ID" value="KAH3771404.1"/>
    <property type="molecule type" value="Genomic_DNA"/>
</dbReference>
<accession>A0A9D4E3F1</accession>
<sequence length="62" mass="7340">MTEFEVLTLDDLRKYATRLVEYYLDDTDASFVDEFVQFKAILEADRDRTITYMSELMNLDGC</sequence>
<gene>
    <name evidence="1" type="ORF">DPMN_172721</name>
</gene>
<dbReference type="AlphaFoldDB" id="A0A9D4E3F1"/>
<organism evidence="1 2">
    <name type="scientific">Dreissena polymorpha</name>
    <name type="common">Zebra mussel</name>
    <name type="synonym">Mytilus polymorpha</name>
    <dbReference type="NCBI Taxonomy" id="45954"/>
    <lineage>
        <taxon>Eukaryota</taxon>
        <taxon>Metazoa</taxon>
        <taxon>Spiralia</taxon>
        <taxon>Lophotrochozoa</taxon>
        <taxon>Mollusca</taxon>
        <taxon>Bivalvia</taxon>
        <taxon>Autobranchia</taxon>
        <taxon>Heteroconchia</taxon>
        <taxon>Euheterodonta</taxon>
        <taxon>Imparidentia</taxon>
        <taxon>Neoheterodontei</taxon>
        <taxon>Myida</taxon>
        <taxon>Dreissenoidea</taxon>
        <taxon>Dreissenidae</taxon>
        <taxon>Dreissena</taxon>
    </lineage>
</organism>
<reference evidence="1" key="2">
    <citation type="submission" date="2020-11" db="EMBL/GenBank/DDBJ databases">
        <authorList>
            <person name="McCartney M.A."/>
            <person name="Auch B."/>
            <person name="Kono T."/>
            <person name="Mallez S."/>
            <person name="Becker A."/>
            <person name="Gohl D.M."/>
            <person name="Silverstein K.A.T."/>
            <person name="Koren S."/>
            <person name="Bechman K.B."/>
            <person name="Herman A."/>
            <person name="Abrahante J.E."/>
            <person name="Garbe J."/>
        </authorList>
    </citation>
    <scope>NUCLEOTIDE SEQUENCE</scope>
    <source>
        <strain evidence="1">Duluth1</strain>
        <tissue evidence="1">Whole animal</tissue>
    </source>
</reference>
<reference evidence="1" key="1">
    <citation type="journal article" date="2019" name="bioRxiv">
        <title>The Genome of the Zebra Mussel, Dreissena polymorpha: A Resource for Invasive Species Research.</title>
        <authorList>
            <person name="McCartney M.A."/>
            <person name="Auch B."/>
            <person name="Kono T."/>
            <person name="Mallez S."/>
            <person name="Zhang Y."/>
            <person name="Obille A."/>
            <person name="Becker A."/>
            <person name="Abrahante J.E."/>
            <person name="Garbe J."/>
            <person name="Badalamenti J.P."/>
            <person name="Herman A."/>
            <person name="Mangelson H."/>
            <person name="Liachko I."/>
            <person name="Sullivan S."/>
            <person name="Sone E.D."/>
            <person name="Koren S."/>
            <person name="Silverstein K.A.T."/>
            <person name="Beckman K.B."/>
            <person name="Gohl D.M."/>
        </authorList>
    </citation>
    <scope>NUCLEOTIDE SEQUENCE</scope>
    <source>
        <strain evidence="1">Duluth1</strain>
        <tissue evidence="1">Whole animal</tissue>
    </source>
</reference>
<protein>
    <submittedName>
        <fullName evidence="1">Uncharacterized protein</fullName>
    </submittedName>
</protein>
<name>A0A9D4E3F1_DREPO</name>
<evidence type="ECO:0000313" key="1">
    <source>
        <dbReference type="EMBL" id="KAH3771404.1"/>
    </source>
</evidence>
<evidence type="ECO:0000313" key="2">
    <source>
        <dbReference type="Proteomes" id="UP000828390"/>
    </source>
</evidence>
<dbReference type="Proteomes" id="UP000828390">
    <property type="component" value="Unassembled WGS sequence"/>
</dbReference>